<feature type="signal peptide" evidence="2">
    <location>
        <begin position="1"/>
        <end position="17"/>
    </location>
</feature>
<name>A0A8J5TJR8_HOMAM</name>
<feature type="region of interest" description="Disordered" evidence="1">
    <location>
        <begin position="18"/>
        <end position="45"/>
    </location>
</feature>
<feature type="compositionally biased region" description="Polar residues" evidence="1">
    <location>
        <begin position="194"/>
        <end position="224"/>
    </location>
</feature>
<reference evidence="3" key="1">
    <citation type="journal article" date="2021" name="Sci. Adv.">
        <title>The American lobster genome reveals insights on longevity, neural, and immune adaptations.</title>
        <authorList>
            <person name="Polinski J.M."/>
            <person name="Zimin A.V."/>
            <person name="Clark K.F."/>
            <person name="Kohn A.B."/>
            <person name="Sadowski N."/>
            <person name="Timp W."/>
            <person name="Ptitsyn A."/>
            <person name="Khanna P."/>
            <person name="Romanova D.Y."/>
            <person name="Williams P."/>
            <person name="Greenwood S.J."/>
            <person name="Moroz L.L."/>
            <person name="Walt D.R."/>
            <person name="Bodnar A.G."/>
        </authorList>
    </citation>
    <scope>NUCLEOTIDE SEQUENCE</scope>
    <source>
        <strain evidence="3">GMGI-L3</strain>
    </source>
</reference>
<evidence type="ECO:0000256" key="2">
    <source>
        <dbReference type="SAM" id="SignalP"/>
    </source>
</evidence>
<feature type="compositionally biased region" description="Pro residues" evidence="1">
    <location>
        <begin position="172"/>
        <end position="189"/>
    </location>
</feature>
<feature type="chain" id="PRO_5035177451" evidence="2">
    <location>
        <begin position="18"/>
        <end position="365"/>
    </location>
</feature>
<dbReference type="Proteomes" id="UP000747542">
    <property type="component" value="Unassembled WGS sequence"/>
</dbReference>
<comment type="caution">
    <text evidence="3">The sequence shown here is derived from an EMBL/GenBank/DDBJ whole genome shotgun (WGS) entry which is preliminary data.</text>
</comment>
<evidence type="ECO:0000256" key="1">
    <source>
        <dbReference type="SAM" id="MobiDB-lite"/>
    </source>
</evidence>
<sequence>MRWRLWCVVVTVALAGADEGDNNEGSSERVSSMEKSVGENPQGHPLHHRVTRQLLDGFRFANDGILALENVDDMLRSTLPDVDRFQCLERLMCSLASSQLEPDTPSLPVPSLPAFDPTFQQGFIQDSSTIQQGFQQVLQQGLQNPAFQNPAFQNAAFQNPAFQNPAFQNPAFRPPPPAGSFPQFHPPPTGQVGQGSFQTFQPTIGGTNFQNSFQNFRENPDTLTQNPNRRENRPPLLRRRRPIRRRPQRNGFLSFLSDLGRRKKRSASDSSRQERSIFDTLFSGFTSQTVMGLLDQMTTQYSFHPYTHAAYMGYSGSPRRCESMYPACPSTPEEMIEVFNNFHKYYPSGIPFKDNLPWPLNVMLP</sequence>
<dbReference type="EMBL" id="JAHLQT010009918">
    <property type="protein sequence ID" value="KAG7173433.1"/>
    <property type="molecule type" value="Genomic_DNA"/>
</dbReference>
<dbReference type="AlphaFoldDB" id="A0A8J5TJR8"/>
<accession>A0A8J5TJR8</accession>
<evidence type="ECO:0000313" key="3">
    <source>
        <dbReference type="EMBL" id="KAG7173433.1"/>
    </source>
</evidence>
<dbReference type="OrthoDB" id="6378044at2759"/>
<keyword evidence="2" id="KW-0732">Signal</keyword>
<feature type="region of interest" description="Disordered" evidence="1">
    <location>
        <begin position="163"/>
        <end position="257"/>
    </location>
</feature>
<feature type="compositionally biased region" description="Polar residues" evidence="1">
    <location>
        <begin position="23"/>
        <end position="34"/>
    </location>
</feature>
<organism evidence="3 4">
    <name type="scientific">Homarus americanus</name>
    <name type="common">American lobster</name>
    <dbReference type="NCBI Taxonomy" id="6706"/>
    <lineage>
        <taxon>Eukaryota</taxon>
        <taxon>Metazoa</taxon>
        <taxon>Ecdysozoa</taxon>
        <taxon>Arthropoda</taxon>
        <taxon>Crustacea</taxon>
        <taxon>Multicrustacea</taxon>
        <taxon>Malacostraca</taxon>
        <taxon>Eumalacostraca</taxon>
        <taxon>Eucarida</taxon>
        <taxon>Decapoda</taxon>
        <taxon>Pleocyemata</taxon>
        <taxon>Astacidea</taxon>
        <taxon>Nephropoidea</taxon>
        <taxon>Nephropidae</taxon>
        <taxon>Homarus</taxon>
    </lineage>
</organism>
<feature type="compositionally biased region" description="Basic residues" evidence="1">
    <location>
        <begin position="236"/>
        <end position="248"/>
    </location>
</feature>
<keyword evidence="4" id="KW-1185">Reference proteome</keyword>
<protein>
    <submittedName>
        <fullName evidence="3">Uncharacterized protein</fullName>
    </submittedName>
</protein>
<evidence type="ECO:0000313" key="4">
    <source>
        <dbReference type="Proteomes" id="UP000747542"/>
    </source>
</evidence>
<gene>
    <name evidence="3" type="ORF">Hamer_G023458</name>
</gene>
<proteinExistence type="predicted"/>